<evidence type="ECO:0000313" key="2">
    <source>
        <dbReference type="EMBL" id="GAA4016476.1"/>
    </source>
</evidence>
<dbReference type="EMBL" id="BAABAL010000017">
    <property type="protein sequence ID" value="GAA4016476.1"/>
    <property type="molecule type" value="Genomic_DNA"/>
</dbReference>
<keyword evidence="1" id="KW-0732">Signal</keyword>
<proteinExistence type="predicted"/>
<sequence length="98" mass="10477">MRARTRFAVAAAAAAAMTSLATTTANASATDDLARTRCGVSVKDGHAVIYNHCDENTSVVIRIDPWLGDAYTKCVRPGITTLGTIFSVRDAWYDGHLC</sequence>
<dbReference type="InterPro" id="IPR045935">
    <property type="entry name" value="DUF6355"/>
</dbReference>
<dbReference type="Proteomes" id="UP001501747">
    <property type="component" value="Unassembled WGS sequence"/>
</dbReference>
<evidence type="ECO:0000256" key="1">
    <source>
        <dbReference type="SAM" id="SignalP"/>
    </source>
</evidence>
<protein>
    <recommendedName>
        <fullName evidence="4">Secreted protein</fullName>
    </recommendedName>
</protein>
<accession>A0ABP7SUA3</accession>
<gene>
    <name evidence="2" type="ORF">GCM10022247_44460</name>
</gene>
<organism evidence="2 3">
    <name type="scientific">Allokutzneria multivorans</name>
    <dbReference type="NCBI Taxonomy" id="1142134"/>
    <lineage>
        <taxon>Bacteria</taxon>
        <taxon>Bacillati</taxon>
        <taxon>Actinomycetota</taxon>
        <taxon>Actinomycetes</taxon>
        <taxon>Pseudonocardiales</taxon>
        <taxon>Pseudonocardiaceae</taxon>
        <taxon>Allokutzneria</taxon>
    </lineage>
</organism>
<feature type="chain" id="PRO_5047161927" description="Secreted protein" evidence="1">
    <location>
        <begin position="28"/>
        <end position="98"/>
    </location>
</feature>
<evidence type="ECO:0008006" key="4">
    <source>
        <dbReference type="Google" id="ProtNLM"/>
    </source>
</evidence>
<dbReference type="Pfam" id="PF19882">
    <property type="entry name" value="DUF6355"/>
    <property type="match status" value="1"/>
</dbReference>
<comment type="caution">
    <text evidence="2">The sequence shown here is derived from an EMBL/GenBank/DDBJ whole genome shotgun (WGS) entry which is preliminary data.</text>
</comment>
<feature type="signal peptide" evidence="1">
    <location>
        <begin position="1"/>
        <end position="27"/>
    </location>
</feature>
<evidence type="ECO:0000313" key="3">
    <source>
        <dbReference type="Proteomes" id="UP001501747"/>
    </source>
</evidence>
<dbReference type="RefSeq" id="WP_344877798.1">
    <property type="nucleotide sequence ID" value="NZ_BAABAL010000017.1"/>
</dbReference>
<name>A0ABP7SUA3_9PSEU</name>
<keyword evidence="3" id="KW-1185">Reference proteome</keyword>
<reference evidence="3" key="1">
    <citation type="journal article" date="2019" name="Int. J. Syst. Evol. Microbiol.">
        <title>The Global Catalogue of Microorganisms (GCM) 10K type strain sequencing project: providing services to taxonomists for standard genome sequencing and annotation.</title>
        <authorList>
            <consortium name="The Broad Institute Genomics Platform"/>
            <consortium name="The Broad Institute Genome Sequencing Center for Infectious Disease"/>
            <person name="Wu L."/>
            <person name="Ma J."/>
        </authorList>
    </citation>
    <scope>NUCLEOTIDE SEQUENCE [LARGE SCALE GENOMIC DNA]</scope>
    <source>
        <strain evidence="3">JCM 17342</strain>
    </source>
</reference>